<dbReference type="RefSeq" id="WP_338534896.1">
    <property type="nucleotide sequence ID" value="NZ_AP028654.1"/>
</dbReference>
<proteinExistence type="predicted"/>
<organism evidence="1 2">
    <name type="scientific">Helicovermis profundi</name>
    <dbReference type="NCBI Taxonomy" id="3065157"/>
    <lineage>
        <taxon>Bacteria</taxon>
        <taxon>Bacillati</taxon>
        <taxon>Bacillota</taxon>
        <taxon>Clostridia</taxon>
        <taxon>Helicovermis</taxon>
    </lineage>
</organism>
<dbReference type="Proteomes" id="UP001321786">
    <property type="component" value="Chromosome"/>
</dbReference>
<dbReference type="Gene3D" id="1.20.1260.10">
    <property type="match status" value="1"/>
</dbReference>
<name>A0AAU9EVW8_9FIRM</name>
<dbReference type="EMBL" id="AP028654">
    <property type="protein sequence ID" value="BEP29240.1"/>
    <property type="molecule type" value="Genomic_DNA"/>
</dbReference>
<evidence type="ECO:0000313" key="1">
    <source>
        <dbReference type="EMBL" id="BEP29240.1"/>
    </source>
</evidence>
<dbReference type="InterPro" id="IPR012347">
    <property type="entry name" value="Ferritin-like"/>
</dbReference>
<keyword evidence="2" id="KW-1185">Reference proteome</keyword>
<reference evidence="1 2" key="1">
    <citation type="submission" date="2023-08" db="EMBL/GenBank/DDBJ databases">
        <title>Helicovermis profunda gen. nov., sp. nov., a novel mesophilic, fermentative bacterium within the Bacillota from a deep-sea hydrothermal vent chimney.</title>
        <authorList>
            <person name="Miyazaki U."/>
            <person name="Mizutani D."/>
            <person name="Hashimoto Y."/>
            <person name="Tame A."/>
            <person name="Sawayama S."/>
            <person name="Miyazaki J."/>
            <person name="Takai K."/>
            <person name="Nakagawa S."/>
        </authorList>
    </citation>
    <scope>NUCLEOTIDE SEQUENCE [LARGE SCALE GENOMIC DNA]</scope>
    <source>
        <strain evidence="1 2">S502</strain>
    </source>
</reference>
<protein>
    <submittedName>
        <fullName evidence="1">Ferritin family protein</fullName>
    </submittedName>
</protein>
<dbReference type="AlphaFoldDB" id="A0AAU9EVW8"/>
<sequence>MREVFALEDIFNVMIELETLGNIHYDNMKGLTDVLSLKVLFESLAKQEFAHKKLYEKYKKEIISFNSDKVDDEYRAYMDVLLEQTVKFLSESREVTNFQNGFDISIQLEKDTILFLNEIRLLIDSSYYESIDRIISQEKGHLRALFEYKNKLKLV</sequence>
<evidence type="ECO:0000313" key="2">
    <source>
        <dbReference type="Proteomes" id="UP001321786"/>
    </source>
</evidence>
<accession>A0AAU9EVW8</accession>
<dbReference type="InterPro" id="IPR009078">
    <property type="entry name" value="Ferritin-like_SF"/>
</dbReference>
<gene>
    <name evidence="1" type="ORF">HLPR_15710</name>
</gene>
<dbReference type="SUPFAM" id="SSF47240">
    <property type="entry name" value="Ferritin-like"/>
    <property type="match status" value="1"/>
</dbReference>
<dbReference type="KEGG" id="hprf:HLPR_15710"/>